<organism evidence="2 3">
    <name type="scientific">Quadrisphaera setariae</name>
    <dbReference type="NCBI Taxonomy" id="2593304"/>
    <lineage>
        <taxon>Bacteria</taxon>
        <taxon>Bacillati</taxon>
        <taxon>Actinomycetota</taxon>
        <taxon>Actinomycetes</taxon>
        <taxon>Kineosporiales</taxon>
        <taxon>Kineosporiaceae</taxon>
        <taxon>Quadrisphaera</taxon>
    </lineage>
</organism>
<feature type="transmembrane region" description="Helical" evidence="1">
    <location>
        <begin position="221"/>
        <end position="238"/>
    </location>
</feature>
<feature type="transmembrane region" description="Helical" evidence="1">
    <location>
        <begin position="244"/>
        <end position="263"/>
    </location>
</feature>
<feature type="transmembrane region" description="Helical" evidence="1">
    <location>
        <begin position="53"/>
        <end position="75"/>
    </location>
</feature>
<gene>
    <name evidence="2" type="ORF">FMM08_02205</name>
</gene>
<comment type="caution">
    <text evidence="2">The sequence shown here is derived from an EMBL/GenBank/DDBJ whole genome shotgun (WGS) entry which is preliminary data.</text>
</comment>
<dbReference type="Pfam" id="PF20176">
    <property type="entry name" value="DUF6541"/>
    <property type="match status" value="1"/>
</dbReference>
<feature type="transmembrane region" description="Helical" evidence="1">
    <location>
        <begin position="95"/>
        <end position="116"/>
    </location>
</feature>
<feature type="transmembrane region" description="Helical" evidence="1">
    <location>
        <begin position="520"/>
        <end position="538"/>
    </location>
</feature>
<proteinExistence type="predicted"/>
<reference evidence="2 3" key="1">
    <citation type="submission" date="2019-07" db="EMBL/GenBank/DDBJ databases">
        <title>Quadrisphaera sp. strain DD2A genome sequencing and assembly.</title>
        <authorList>
            <person name="Kim I."/>
        </authorList>
    </citation>
    <scope>NUCLEOTIDE SEQUENCE [LARGE SCALE GENOMIC DNA]</scope>
    <source>
        <strain evidence="2 3">DD2A</strain>
    </source>
</reference>
<feature type="transmembrane region" description="Helical" evidence="1">
    <location>
        <begin position="431"/>
        <end position="455"/>
    </location>
</feature>
<feature type="transmembrane region" description="Helical" evidence="1">
    <location>
        <begin position="407"/>
        <end position="424"/>
    </location>
</feature>
<dbReference type="Proteomes" id="UP000321234">
    <property type="component" value="Unassembled WGS sequence"/>
</dbReference>
<keyword evidence="3" id="KW-1185">Reference proteome</keyword>
<dbReference type="AlphaFoldDB" id="A0A5C8ZM40"/>
<sequence>MLPVAAALLWVPGALLGRALGLGPRWALAAAPALTWGLVALGAVAVPRAGLRWTTTTATGVLVLALLAALALGLLPRRPRRRGSPAPAGPDGARASLAGPALGVAVAALLVVAVAWRAGHRLGSVAQTWDAAYHANLTTLIAGSGDSDPVSAPSALASAGWRDVSTYYPDALHALAALVVRSTGAGSAVVLDVLAALVVGGVLPVAVAALAGSVAPSRRGAAAAVGAVVAVLPVAAPWDQWWRGVWSYGAALATALLVAALAVRALEGWLVPRRPVSAAAAVLLGAVGVAGLQPAGVVLAGVLVLGWALSRLTVAALATPPAEPADAARAGALRVRGGLAAAVVGTLLLPPLVLALARWSPALGSLAGYDYTTRPSTWTGVGQALTSVLGGVRRISGGYGFGLPPQGGQWLLAAVVLAAVVLLATSRATAWLAAAWALAVVAAVATVVPLGPVLAQVVGPAGGAAADLLRSVTLFFYNAPFRLMAVVAAVGSVVVGVAAARAADLLDRHVPRPRRSVVRAAAAGAAVLLAGSAALSTLEVAAPRLAAGYAPRVTAADQRAVMDRLAQVVREQPLPAGATVANDPVDGSAWLYSLHDLPVLFRHYAPGPLTPDAQLLLSRLDDVDTDPGVQQALRDLRVCYVYSGGRPVYASMRLAPGFTDLDLAASLEPVARSGSASAYRVLVPGTPCAPA</sequence>
<dbReference type="OrthoDB" id="3251757at2"/>
<feature type="transmembrane region" description="Helical" evidence="1">
    <location>
        <begin position="475"/>
        <end position="499"/>
    </location>
</feature>
<dbReference type="EMBL" id="VKAC01000001">
    <property type="protein sequence ID" value="TXR58046.1"/>
    <property type="molecule type" value="Genomic_DNA"/>
</dbReference>
<name>A0A5C8ZM40_9ACTN</name>
<keyword evidence="1" id="KW-1133">Transmembrane helix</keyword>
<evidence type="ECO:0000313" key="3">
    <source>
        <dbReference type="Proteomes" id="UP000321234"/>
    </source>
</evidence>
<protein>
    <submittedName>
        <fullName evidence="2">Uncharacterized protein</fullName>
    </submittedName>
</protein>
<dbReference type="RefSeq" id="WP_147924657.1">
    <property type="nucleotide sequence ID" value="NZ_VKAC01000001.1"/>
</dbReference>
<keyword evidence="1" id="KW-0812">Transmembrane</keyword>
<dbReference type="InterPro" id="IPR046671">
    <property type="entry name" value="DUF6541"/>
</dbReference>
<evidence type="ECO:0000256" key="1">
    <source>
        <dbReference type="SAM" id="Phobius"/>
    </source>
</evidence>
<keyword evidence="1" id="KW-0472">Membrane</keyword>
<feature type="transmembrane region" description="Helical" evidence="1">
    <location>
        <begin position="275"/>
        <end position="292"/>
    </location>
</feature>
<feature type="transmembrane region" description="Helical" evidence="1">
    <location>
        <begin position="339"/>
        <end position="359"/>
    </location>
</feature>
<feature type="transmembrane region" description="Helical" evidence="1">
    <location>
        <begin position="193"/>
        <end position="214"/>
    </location>
</feature>
<evidence type="ECO:0000313" key="2">
    <source>
        <dbReference type="EMBL" id="TXR58046.1"/>
    </source>
</evidence>
<accession>A0A5C8ZM40</accession>